<dbReference type="EMBL" id="JAAXOT010000007">
    <property type="protein sequence ID" value="NKY57609.1"/>
    <property type="molecule type" value="Genomic_DNA"/>
</dbReference>
<dbReference type="PANTHER" id="PTHR47235">
    <property type="entry name" value="BLR6548 PROTEIN"/>
    <property type="match status" value="1"/>
</dbReference>
<dbReference type="InterPro" id="IPR028081">
    <property type="entry name" value="Leu-bd"/>
</dbReference>
<proteinExistence type="inferred from homology"/>
<protein>
    <submittedName>
        <fullName evidence="5">ABC transporter substrate-binding protein</fullName>
    </submittedName>
</protein>
<dbReference type="InterPro" id="IPR028082">
    <property type="entry name" value="Peripla_BP_I"/>
</dbReference>
<feature type="signal peptide" evidence="3">
    <location>
        <begin position="1"/>
        <end position="28"/>
    </location>
</feature>
<dbReference type="PANTHER" id="PTHR47235:SF1">
    <property type="entry name" value="BLR6548 PROTEIN"/>
    <property type="match status" value="1"/>
</dbReference>
<evidence type="ECO:0000313" key="6">
    <source>
        <dbReference type="Proteomes" id="UP000570678"/>
    </source>
</evidence>
<dbReference type="Proteomes" id="UP000570678">
    <property type="component" value="Unassembled WGS sequence"/>
</dbReference>
<keyword evidence="2 3" id="KW-0732">Signal</keyword>
<evidence type="ECO:0000313" key="5">
    <source>
        <dbReference type="EMBL" id="NKY57609.1"/>
    </source>
</evidence>
<gene>
    <name evidence="5" type="ORF">HGA15_15895</name>
</gene>
<evidence type="ECO:0000259" key="4">
    <source>
        <dbReference type="Pfam" id="PF13458"/>
    </source>
</evidence>
<dbReference type="PROSITE" id="PS51257">
    <property type="entry name" value="PROKAR_LIPOPROTEIN"/>
    <property type="match status" value="1"/>
</dbReference>
<keyword evidence="6" id="KW-1185">Reference proteome</keyword>
<evidence type="ECO:0000256" key="1">
    <source>
        <dbReference type="ARBA" id="ARBA00010062"/>
    </source>
</evidence>
<dbReference type="AlphaFoldDB" id="A0A846YL13"/>
<evidence type="ECO:0000256" key="3">
    <source>
        <dbReference type="SAM" id="SignalP"/>
    </source>
</evidence>
<feature type="chain" id="PRO_5039489523" evidence="3">
    <location>
        <begin position="29"/>
        <end position="466"/>
    </location>
</feature>
<organism evidence="5 6">
    <name type="scientific">Nocardia flavorosea</name>
    <dbReference type="NCBI Taxonomy" id="53429"/>
    <lineage>
        <taxon>Bacteria</taxon>
        <taxon>Bacillati</taxon>
        <taxon>Actinomycetota</taxon>
        <taxon>Actinomycetes</taxon>
        <taxon>Mycobacteriales</taxon>
        <taxon>Nocardiaceae</taxon>
        <taxon>Nocardia</taxon>
    </lineage>
</organism>
<comment type="caution">
    <text evidence="5">The sequence shown here is derived from an EMBL/GenBank/DDBJ whole genome shotgun (WGS) entry which is preliminary data.</text>
</comment>
<accession>A0A846YL13</accession>
<reference evidence="5 6" key="1">
    <citation type="submission" date="2020-04" db="EMBL/GenBank/DDBJ databases">
        <title>MicrobeNet Type strains.</title>
        <authorList>
            <person name="Nicholson A.C."/>
        </authorList>
    </citation>
    <scope>NUCLEOTIDE SEQUENCE [LARGE SCALE GENOMIC DNA]</scope>
    <source>
        <strain evidence="5 6">JCM 3332</strain>
    </source>
</reference>
<name>A0A846YL13_9NOCA</name>
<dbReference type="SUPFAM" id="SSF53822">
    <property type="entry name" value="Periplasmic binding protein-like I"/>
    <property type="match status" value="1"/>
</dbReference>
<sequence length="466" mass="49340">MGVSSERTIVRPKRTAAALIAVALLATAGCSGRSGSETENSSSGDKVVADFGDLTGVCGDGDAAGSPTQGVTDSEITAGVFTDIGYSKNPEFVDAAKVFTSWCNAAGGINGRTITTEIHDSKVMAVRQKMVEACRTDFALVGGGAGLDGLGVKERLECTLPDFPAQISQQPNLGTDLQVIASQSTYAHYDPYNASRQWLTKEAYPESAGAIGIINGDSPVTKVLGDKAVESLNAMGAKVVYNQLYPVGGVTDWTPYAQAIKNSGVRGLIFIGEDGPLAKLEEKLTSMDYQLDWIDPTNNAFRPDYIELLGRSASFQNNIVDLGGVVPPQLADESPAMQQLQKLYEQYAPDAVISLPAIRAFSAWLLFAKAASACGSELTRTCVVDTAKKEAEWTGGGLHSPNDLSAKDPAPNCFNVMQATPEGWKAPEFGANEGLFRCGTPPYRYTGDYGEPMTLADVGKTMADVK</sequence>
<dbReference type="Pfam" id="PF13458">
    <property type="entry name" value="Peripla_BP_6"/>
    <property type="match status" value="1"/>
</dbReference>
<dbReference type="Gene3D" id="3.40.50.2300">
    <property type="match status" value="2"/>
</dbReference>
<feature type="domain" description="Leucine-binding protein" evidence="4">
    <location>
        <begin position="90"/>
        <end position="420"/>
    </location>
</feature>
<comment type="similarity">
    <text evidence="1">Belongs to the leucine-binding protein family.</text>
</comment>
<evidence type="ECO:0000256" key="2">
    <source>
        <dbReference type="ARBA" id="ARBA00022729"/>
    </source>
</evidence>